<evidence type="ECO:0000256" key="1">
    <source>
        <dbReference type="ARBA" id="ARBA00007626"/>
    </source>
</evidence>
<evidence type="ECO:0000313" key="4">
    <source>
        <dbReference type="EMBL" id="KAG0486941.1"/>
    </source>
</evidence>
<feature type="repeat" description="PPR" evidence="3">
    <location>
        <begin position="12"/>
        <end position="46"/>
    </location>
</feature>
<protein>
    <recommendedName>
        <fullName evidence="6">Pentatricopeptide repeat-containing protein</fullName>
    </recommendedName>
</protein>
<dbReference type="Pfam" id="PF13041">
    <property type="entry name" value="PPR_2"/>
    <property type="match status" value="2"/>
</dbReference>
<dbReference type="InterPro" id="IPR002885">
    <property type="entry name" value="PPR_rpt"/>
</dbReference>
<proteinExistence type="inferred from homology"/>
<evidence type="ECO:0000256" key="2">
    <source>
        <dbReference type="ARBA" id="ARBA00022737"/>
    </source>
</evidence>
<gene>
    <name evidence="4" type="ORF">HPP92_009036</name>
</gene>
<accession>A0A835V8G6</accession>
<dbReference type="NCBIfam" id="TIGR00756">
    <property type="entry name" value="PPR"/>
    <property type="match status" value="3"/>
</dbReference>
<feature type="repeat" description="PPR" evidence="3">
    <location>
        <begin position="47"/>
        <end position="81"/>
    </location>
</feature>
<evidence type="ECO:0008006" key="6">
    <source>
        <dbReference type="Google" id="ProtNLM"/>
    </source>
</evidence>
<sequence>MSTMENVGCLPNNVTYNVLIEALCRNGEFGEVDKVLRDCKQNGWKPDEITYSIYMNGLCKWGRVDDAFQQLDVMLSEGVLPNAVTVNILLDCLCRASMTWKAKCLLEKSAELEWDADVINYNTVMSRLGDAGSYWGVLKLFTDMLKKGIPANVRTISIVIYNLRKAGKLGMAKCILDG</sequence>
<organism evidence="4 5">
    <name type="scientific">Vanilla planifolia</name>
    <name type="common">Vanilla</name>
    <dbReference type="NCBI Taxonomy" id="51239"/>
    <lineage>
        <taxon>Eukaryota</taxon>
        <taxon>Viridiplantae</taxon>
        <taxon>Streptophyta</taxon>
        <taxon>Embryophyta</taxon>
        <taxon>Tracheophyta</taxon>
        <taxon>Spermatophyta</taxon>
        <taxon>Magnoliopsida</taxon>
        <taxon>Liliopsida</taxon>
        <taxon>Asparagales</taxon>
        <taxon>Orchidaceae</taxon>
        <taxon>Vanilloideae</taxon>
        <taxon>Vanilleae</taxon>
        <taxon>Vanilla</taxon>
    </lineage>
</organism>
<dbReference type="AlphaFoldDB" id="A0A835V8G6"/>
<dbReference type="Proteomes" id="UP000639772">
    <property type="component" value="Unassembled WGS sequence"/>
</dbReference>
<dbReference type="PANTHER" id="PTHR47941">
    <property type="entry name" value="PENTATRICOPEPTIDE REPEAT-CONTAINING PROTEIN 3, MITOCHONDRIAL"/>
    <property type="match status" value="1"/>
</dbReference>
<dbReference type="EMBL" id="JADCNM010000004">
    <property type="protein sequence ID" value="KAG0486941.1"/>
    <property type="molecule type" value="Genomic_DNA"/>
</dbReference>
<dbReference type="OrthoDB" id="185373at2759"/>
<feature type="repeat" description="PPR" evidence="3">
    <location>
        <begin position="117"/>
        <end position="151"/>
    </location>
</feature>
<evidence type="ECO:0000313" key="5">
    <source>
        <dbReference type="Proteomes" id="UP000639772"/>
    </source>
</evidence>
<evidence type="ECO:0000256" key="3">
    <source>
        <dbReference type="PROSITE-ProRule" id="PRU00708"/>
    </source>
</evidence>
<dbReference type="InterPro" id="IPR011990">
    <property type="entry name" value="TPR-like_helical_dom_sf"/>
</dbReference>
<comment type="similarity">
    <text evidence="1">Belongs to the PPR family. P subfamily.</text>
</comment>
<comment type="caution">
    <text evidence="4">The sequence shown here is derived from an EMBL/GenBank/DDBJ whole genome shotgun (WGS) entry which is preliminary data.</text>
</comment>
<reference evidence="4 5" key="1">
    <citation type="journal article" date="2020" name="Nat. Food">
        <title>A phased Vanilla planifolia genome enables genetic improvement of flavour and production.</title>
        <authorList>
            <person name="Hasing T."/>
            <person name="Tang H."/>
            <person name="Brym M."/>
            <person name="Khazi F."/>
            <person name="Huang T."/>
            <person name="Chambers A.H."/>
        </authorList>
    </citation>
    <scope>NUCLEOTIDE SEQUENCE [LARGE SCALE GENOMIC DNA]</scope>
    <source>
        <tissue evidence="4">Leaf</tissue>
    </source>
</reference>
<dbReference type="Gene3D" id="1.25.40.10">
    <property type="entry name" value="Tetratricopeptide repeat domain"/>
    <property type="match status" value="2"/>
</dbReference>
<keyword evidence="2" id="KW-0677">Repeat</keyword>
<dbReference type="PROSITE" id="PS51375">
    <property type="entry name" value="PPR"/>
    <property type="match status" value="3"/>
</dbReference>
<name>A0A835V8G6_VANPL</name>
<dbReference type="Pfam" id="PF12854">
    <property type="entry name" value="PPR_1"/>
    <property type="match status" value="1"/>
</dbReference>